<accession>A0A2T1LUZ0</accession>
<comment type="caution">
    <text evidence="1">The sequence shown here is derived from an EMBL/GenBank/DDBJ whole genome shotgun (WGS) entry which is preliminary data.</text>
</comment>
<keyword evidence="2" id="KW-1185">Reference proteome</keyword>
<gene>
    <name evidence="1" type="ORF">C7H19_16840</name>
</gene>
<sequence>MSDNTESRLDRLEALAAEILAGLQETQKGLQETRAIANSNAKSIEALSNSITESKKQWERDRRGLYQLMGQLTRSMSDFYDVQSDFYNRFDQIEARQARMTEILDRLLPPEE</sequence>
<dbReference type="AlphaFoldDB" id="A0A2T1LUZ0"/>
<reference evidence="1 2" key="2">
    <citation type="submission" date="2018-03" db="EMBL/GenBank/DDBJ databases">
        <authorList>
            <person name="Keele B.F."/>
        </authorList>
    </citation>
    <scope>NUCLEOTIDE SEQUENCE [LARGE SCALE GENOMIC DNA]</scope>
    <source>
        <strain evidence="1 2">CCALA 016</strain>
    </source>
</reference>
<evidence type="ECO:0000313" key="2">
    <source>
        <dbReference type="Proteomes" id="UP000239001"/>
    </source>
</evidence>
<name>A0A2T1LUZ0_9CHRO</name>
<dbReference type="RefSeq" id="WP_106458086.1">
    <property type="nucleotide sequence ID" value="NZ_PXOH01000020.1"/>
</dbReference>
<dbReference type="EMBL" id="PXOH01000020">
    <property type="protein sequence ID" value="PSF35446.1"/>
    <property type="molecule type" value="Genomic_DNA"/>
</dbReference>
<reference evidence="1 2" key="1">
    <citation type="submission" date="2018-03" db="EMBL/GenBank/DDBJ databases">
        <title>The ancient ancestry and fast evolution of plastids.</title>
        <authorList>
            <person name="Moore K.R."/>
            <person name="Magnabosco C."/>
            <person name="Momper L."/>
            <person name="Gold D.A."/>
            <person name="Bosak T."/>
            <person name="Fournier G.P."/>
        </authorList>
    </citation>
    <scope>NUCLEOTIDE SEQUENCE [LARGE SCALE GENOMIC DNA]</scope>
    <source>
        <strain evidence="1 2">CCALA 016</strain>
    </source>
</reference>
<dbReference type="Proteomes" id="UP000239001">
    <property type="component" value="Unassembled WGS sequence"/>
</dbReference>
<protein>
    <submittedName>
        <fullName evidence="1">Uncharacterized protein</fullName>
    </submittedName>
</protein>
<dbReference type="OrthoDB" id="427250at2"/>
<evidence type="ECO:0000313" key="1">
    <source>
        <dbReference type="EMBL" id="PSF35446.1"/>
    </source>
</evidence>
<organism evidence="1 2">
    <name type="scientific">Aphanothece hegewaldii CCALA 016</name>
    <dbReference type="NCBI Taxonomy" id="2107694"/>
    <lineage>
        <taxon>Bacteria</taxon>
        <taxon>Bacillati</taxon>
        <taxon>Cyanobacteriota</taxon>
        <taxon>Cyanophyceae</taxon>
        <taxon>Oscillatoriophycideae</taxon>
        <taxon>Chroococcales</taxon>
        <taxon>Aphanothecaceae</taxon>
        <taxon>Aphanothece</taxon>
    </lineage>
</organism>
<proteinExistence type="predicted"/>